<proteinExistence type="predicted"/>
<evidence type="ECO:0000313" key="2">
    <source>
        <dbReference type="Proteomes" id="UP000024635"/>
    </source>
</evidence>
<accession>A0A016UI79</accession>
<name>A0A016UI79_9BILA</name>
<organism evidence="1 2">
    <name type="scientific">Ancylostoma ceylanicum</name>
    <dbReference type="NCBI Taxonomy" id="53326"/>
    <lineage>
        <taxon>Eukaryota</taxon>
        <taxon>Metazoa</taxon>
        <taxon>Ecdysozoa</taxon>
        <taxon>Nematoda</taxon>
        <taxon>Chromadorea</taxon>
        <taxon>Rhabditida</taxon>
        <taxon>Rhabditina</taxon>
        <taxon>Rhabditomorpha</taxon>
        <taxon>Strongyloidea</taxon>
        <taxon>Ancylostomatidae</taxon>
        <taxon>Ancylostomatinae</taxon>
        <taxon>Ancylostoma</taxon>
    </lineage>
</organism>
<evidence type="ECO:0000313" key="1">
    <source>
        <dbReference type="EMBL" id="EYC15039.1"/>
    </source>
</evidence>
<protein>
    <submittedName>
        <fullName evidence="1">Uncharacterized protein</fullName>
    </submittedName>
</protein>
<sequence>MEIIPFTYCDGHVCFSPQWRNKGLAVYAPSRRFSRRTKETLEETDAAPSKVFKYKEGQVSLPSLNPLG</sequence>
<gene>
    <name evidence="1" type="primary">Acey_s0038.g3599</name>
    <name evidence="1" type="ORF">Y032_0038g3599</name>
</gene>
<reference evidence="2" key="1">
    <citation type="journal article" date="2015" name="Nat. Genet.">
        <title>The genome and transcriptome of the zoonotic hookworm Ancylostoma ceylanicum identify infection-specific gene families.</title>
        <authorList>
            <person name="Schwarz E.M."/>
            <person name="Hu Y."/>
            <person name="Antoshechkin I."/>
            <person name="Miller M.M."/>
            <person name="Sternberg P.W."/>
            <person name="Aroian R.V."/>
        </authorList>
    </citation>
    <scope>NUCLEOTIDE SEQUENCE</scope>
    <source>
        <strain evidence="2">HY135</strain>
    </source>
</reference>
<keyword evidence="2" id="KW-1185">Reference proteome</keyword>
<dbReference type="EMBL" id="JARK01001374">
    <property type="protein sequence ID" value="EYC15039.1"/>
    <property type="molecule type" value="Genomic_DNA"/>
</dbReference>
<comment type="caution">
    <text evidence="1">The sequence shown here is derived from an EMBL/GenBank/DDBJ whole genome shotgun (WGS) entry which is preliminary data.</text>
</comment>
<dbReference type="AlphaFoldDB" id="A0A016UI79"/>
<dbReference type="Proteomes" id="UP000024635">
    <property type="component" value="Unassembled WGS sequence"/>
</dbReference>